<protein>
    <submittedName>
        <fullName evidence="1">Uncharacterized protein</fullName>
    </submittedName>
</protein>
<dbReference type="AlphaFoldDB" id="A0AAW3S106"/>
<reference evidence="1" key="1">
    <citation type="submission" date="2018-09" db="EMBL/GenBank/DDBJ databases">
        <authorList>
            <person name="Groschel M."/>
            <person name="Kohl T."/>
            <person name="Conchillo-Sole O."/>
            <person name="Mamat U."/>
            <person name="Yero D."/>
            <person name="Niemann S."/>
            <person name="Daura X."/>
            <person name="Gibert I."/>
        </authorList>
    </citation>
    <scope>NUCLEOTIDE SEQUENCE</scope>
    <source>
        <strain evidence="1">OG156</strain>
    </source>
</reference>
<dbReference type="EMBL" id="RAUE01000002">
    <property type="protein sequence ID" value="MBA0309878.1"/>
    <property type="molecule type" value="Genomic_DNA"/>
</dbReference>
<sequence>MDLPCRPRSTPTRTICRSDRSRETVEGGVGPVAGVSAAWMPRPSPQGWVYGVSRNRIRPAIPQ</sequence>
<reference evidence="1" key="2">
    <citation type="journal article" date="2020" name="Front. Microbiol.">
        <title>Genetic Variants of the DSF Quorum Sensing System in Stenotrophomonas maltophilia Influence Virulence and Resistance Phenotypes Among Genotypically Diverse Clinical Isolates.</title>
        <authorList>
            <person name="Yero D."/>
            <person name="Huedo P."/>
            <person name="Conchillo-Sole O."/>
            <person name="Martinez-Servat S."/>
            <person name="Mamat U."/>
            <person name="Coves X."/>
            <person name="Llanas F."/>
            <person name="Roca I."/>
            <person name="Vila J."/>
            <person name="Schaible U.E."/>
            <person name="Daura X."/>
            <person name="Gibert I."/>
        </authorList>
    </citation>
    <scope>NUCLEOTIDE SEQUENCE</scope>
    <source>
        <strain evidence="1">OG156</strain>
    </source>
</reference>
<dbReference type="Proteomes" id="UP000822271">
    <property type="component" value="Unassembled WGS sequence"/>
</dbReference>
<proteinExistence type="predicted"/>
<accession>A0AAW3S106</accession>
<comment type="caution">
    <text evidence="1">The sequence shown here is derived from an EMBL/GenBank/DDBJ whole genome shotgun (WGS) entry which is preliminary data.</text>
</comment>
<organism evidence="1 2">
    <name type="scientific">Stenotrophomonas maltophilia</name>
    <name type="common">Pseudomonas maltophilia</name>
    <name type="synonym">Xanthomonas maltophilia</name>
    <dbReference type="NCBI Taxonomy" id="40324"/>
    <lineage>
        <taxon>Bacteria</taxon>
        <taxon>Pseudomonadati</taxon>
        <taxon>Pseudomonadota</taxon>
        <taxon>Gammaproteobacteria</taxon>
        <taxon>Lysobacterales</taxon>
        <taxon>Lysobacteraceae</taxon>
        <taxon>Stenotrophomonas</taxon>
        <taxon>Stenotrophomonas maltophilia group</taxon>
    </lineage>
</organism>
<evidence type="ECO:0000313" key="1">
    <source>
        <dbReference type="EMBL" id="MBA0309878.1"/>
    </source>
</evidence>
<name>A0AAW3S106_STEMA</name>
<evidence type="ECO:0000313" key="2">
    <source>
        <dbReference type="Proteomes" id="UP000822271"/>
    </source>
</evidence>
<gene>
    <name evidence="1" type="ORF">D7Y33_02400</name>
</gene>